<evidence type="ECO:0000313" key="2">
    <source>
        <dbReference type="Proteomes" id="UP000654482"/>
    </source>
</evidence>
<proteinExistence type="predicted"/>
<evidence type="ECO:0000313" key="1">
    <source>
        <dbReference type="EMBL" id="MBE9114340.1"/>
    </source>
</evidence>
<keyword evidence="2" id="KW-1185">Reference proteome</keyword>
<gene>
    <name evidence="1" type="ORF">IQ249_00365</name>
</gene>
<dbReference type="RefSeq" id="WP_194027424.1">
    <property type="nucleotide sequence ID" value="NZ_JADEWZ010000001.1"/>
</dbReference>
<dbReference type="EMBL" id="JADEWZ010000001">
    <property type="protein sequence ID" value="MBE9114340.1"/>
    <property type="molecule type" value="Genomic_DNA"/>
</dbReference>
<reference evidence="1" key="1">
    <citation type="submission" date="2020-10" db="EMBL/GenBank/DDBJ databases">
        <authorList>
            <person name="Castelo-Branco R."/>
            <person name="Eusebio N."/>
            <person name="Adriana R."/>
            <person name="Vieira A."/>
            <person name="Brugerolle De Fraissinette N."/>
            <person name="Rezende De Castro R."/>
            <person name="Schneider M.P."/>
            <person name="Vasconcelos V."/>
            <person name="Leao P.N."/>
        </authorList>
    </citation>
    <scope>NUCLEOTIDE SEQUENCE</scope>
    <source>
        <strain evidence="1">LEGE 07157</strain>
    </source>
</reference>
<dbReference type="Proteomes" id="UP000654482">
    <property type="component" value="Unassembled WGS sequence"/>
</dbReference>
<accession>A0A8J7B7H2</accession>
<name>A0A8J7B7H2_9CYAN</name>
<protein>
    <submittedName>
        <fullName evidence="1">Uncharacterized protein</fullName>
    </submittedName>
</protein>
<dbReference type="AlphaFoldDB" id="A0A8J7B7H2"/>
<sequence>MKSDRQLLIVKSTAGLVPSDEALEKIAYDLLQAKPPSMGRKILKKTAQFSLAPAAFAALLDKSIELYNSTTKTNDPEAKGLVIESVKPLILELLRKLYRQDIESAFPEARIVKPNDPYLTKLSCLNSQFQENIVYATHPRQSDFLLPLAEFHSYLLQDKRGKFVRLASALGAKKIELIDSKIASRDAGVGISIPEPTTMSTIGGEIKATNKTKVNFSLAAAFDSPTNMPTIPQNLRWFSQEPLWQAMAEARVKHWVNRFKVSFTYAQNFGITANLEAKISDFGLQSGGSFSSMQKIEQEYLVEFFSKSEYKNN</sequence>
<comment type="caution">
    <text evidence="1">The sequence shown here is derived from an EMBL/GenBank/DDBJ whole genome shotgun (WGS) entry which is preliminary data.</text>
</comment>
<organism evidence="1 2">
    <name type="scientific">Lusitaniella coriacea LEGE 07157</name>
    <dbReference type="NCBI Taxonomy" id="945747"/>
    <lineage>
        <taxon>Bacteria</taxon>
        <taxon>Bacillati</taxon>
        <taxon>Cyanobacteriota</taxon>
        <taxon>Cyanophyceae</taxon>
        <taxon>Spirulinales</taxon>
        <taxon>Lusitaniellaceae</taxon>
        <taxon>Lusitaniella</taxon>
    </lineage>
</organism>